<dbReference type="InterPro" id="IPR006439">
    <property type="entry name" value="HAD-SF_hydro_IA"/>
</dbReference>
<dbReference type="InterPro" id="IPR023198">
    <property type="entry name" value="PGP-like_dom2"/>
</dbReference>
<dbReference type="InterPro" id="IPR041492">
    <property type="entry name" value="HAD_2"/>
</dbReference>
<comment type="caution">
    <text evidence="5">The sequence shown here is derived from an EMBL/GenBank/DDBJ whole genome shotgun (WGS) entry which is preliminary data.</text>
</comment>
<keyword evidence="6" id="KW-1185">Reference proteome</keyword>
<dbReference type="PANTHER" id="PTHR46193">
    <property type="entry name" value="6-PHOSPHOGLUCONATE PHOSPHATASE"/>
    <property type="match status" value="1"/>
</dbReference>
<evidence type="ECO:0000256" key="3">
    <source>
        <dbReference type="ARBA" id="ARBA00022723"/>
    </source>
</evidence>
<dbReference type="InterPro" id="IPR023214">
    <property type="entry name" value="HAD_sf"/>
</dbReference>
<organism evidence="5 6">
    <name type="scientific">Vibrio zhanjiangensis</name>
    <dbReference type="NCBI Taxonomy" id="1046128"/>
    <lineage>
        <taxon>Bacteria</taxon>
        <taxon>Pseudomonadati</taxon>
        <taxon>Pseudomonadota</taxon>
        <taxon>Gammaproteobacteria</taxon>
        <taxon>Vibrionales</taxon>
        <taxon>Vibrionaceae</taxon>
        <taxon>Vibrio</taxon>
    </lineage>
</organism>
<reference evidence="6" key="1">
    <citation type="journal article" date="2019" name="Int. J. Syst. Evol. Microbiol.">
        <title>The Global Catalogue of Microorganisms (GCM) 10K type strain sequencing project: providing services to taxonomists for standard genome sequencing and annotation.</title>
        <authorList>
            <consortium name="The Broad Institute Genomics Platform"/>
            <consortium name="The Broad Institute Genome Sequencing Center for Infectious Disease"/>
            <person name="Wu L."/>
            <person name="Ma J."/>
        </authorList>
    </citation>
    <scope>NUCLEOTIDE SEQUENCE [LARGE SCALE GENOMIC DNA]</scope>
    <source>
        <strain evidence="6">NBRC 108723</strain>
    </source>
</reference>
<dbReference type="InterPro" id="IPR036412">
    <property type="entry name" value="HAD-like_sf"/>
</dbReference>
<dbReference type="InterPro" id="IPR051600">
    <property type="entry name" value="Beta-PGM-like"/>
</dbReference>
<dbReference type="SFLD" id="SFLDG01129">
    <property type="entry name" value="C1.5:_HAD__Beta-PGM__Phosphata"/>
    <property type="match status" value="1"/>
</dbReference>
<dbReference type="Gene3D" id="3.40.50.1000">
    <property type="entry name" value="HAD superfamily/HAD-like"/>
    <property type="match status" value="1"/>
</dbReference>
<dbReference type="PANTHER" id="PTHR46193:SF10">
    <property type="entry name" value="6-PHOSPHOGLUCONATE PHOSPHATASE"/>
    <property type="match status" value="1"/>
</dbReference>
<keyword evidence="4" id="KW-0460">Magnesium</keyword>
<evidence type="ECO:0000256" key="4">
    <source>
        <dbReference type="ARBA" id="ARBA00022842"/>
    </source>
</evidence>
<dbReference type="SUPFAM" id="SSF56784">
    <property type="entry name" value="HAD-like"/>
    <property type="match status" value="1"/>
</dbReference>
<dbReference type="RefSeq" id="WP_284190887.1">
    <property type="nucleotide sequence ID" value="NZ_BSPW01000018.1"/>
</dbReference>
<dbReference type="Proteomes" id="UP001157138">
    <property type="component" value="Unassembled WGS sequence"/>
</dbReference>
<dbReference type="EMBL" id="BSPW01000018">
    <property type="protein sequence ID" value="GLT16960.1"/>
    <property type="molecule type" value="Genomic_DNA"/>
</dbReference>
<sequence>MINCVIFDFDGTLVDSEYINNYALMKMFQDYNIAYDVSISAQRYKGYKLAKIIADVEESSGVTVNADFVDHYRALVKTYYNERLEPMPDVKCFLETNNLPTCIASSAPKEKILHGLEVSGLSSYFNEQTIFSSYEINSWKPEPKIFSHAAQSMGFDPQNCIVIDDAEIGIRAALAARMRACYYNIDGQVYTDNNVISISHMPDLLKLLL</sequence>
<keyword evidence="3" id="KW-0479">Metal-binding</keyword>
<dbReference type="Pfam" id="PF13419">
    <property type="entry name" value="HAD_2"/>
    <property type="match status" value="1"/>
</dbReference>
<dbReference type="Gene3D" id="1.10.150.240">
    <property type="entry name" value="Putative phosphatase, domain 2"/>
    <property type="match status" value="1"/>
</dbReference>
<comment type="cofactor">
    <cofactor evidence="1">
        <name>Mg(2+)</name>
        <dbReference type="ChEBI" id="CHEBI:18420"/>
    </cofactor>
</comment>
<protein>
    <submittedName>
        <fullName evidence="5">Haloacid dehalogenase</fullName>
    </submittedName>
</protein>
<comment type="similarity">
    <text evidence="2">Belongs to the HAD-like hydrolase superfamily. CbbY/CbbZ/Gph/YieH family.</text>
</comment>
<dbReference type="NCBIfam" id="TIGR01509">
    <property type="entry name" value="HAD-SF-IA-v3"/>
    <property type="match status" value="1"/>
</dbReference>
<evidence type="ECO:0000256" key="1">
    <source>
        <dbReference type="ARBA" id="ARBA00001946"/>
    </source>
</evidence>
<dbReference type="SFLD" id="SFLDS00003">
    <property type="entry name" value="Haloacid_Dehalogenase"/>
    <property type="match status" value="1"/>
</dbReference>
<accession>A0ABQ6EUW3</accession>
<evidence type="ECO:0000256" key="2">
    <source>
        <dbReference type="ARBA" id="ARBA00006171"/>
    </source>
</evidence>
<proteinExistence type="inferred from homology"/>
<evidence type="ECO:0000313" key="5">
    <source>
        <dbReference type="EMBL" id="GLT16960.1"/>
    </source>
</evidence>
<name>A0ABQ6EUW3_9VIBR</name>
<evidence type="ECO:0000313" key="6">
    <source>
        <dbReference type="Proteomes" id="UP001157138"/>
    </source>
</evidence>
<gene>
    <name evidence="5" type="ORF">GCM10007938_07370</name>
</gene>